<dbReference type="Proteomes" id="UP000095023">
    <property type="component" value="Unassembled WGS sequence"/>
</dbReference>
<feature type="disulfide bond" evidence="2">
    <location>
        <begin position="36"/>
        <end position="52"/>
    </location>
</feature>
<dbReference type="AlphaFoldDB" id="A0A1E4TCI4"/>
<evidence type="ECO:0000313" key="4">
    <source>
        <dbReference type="Proteomes" id="UP000095023"/>
    </source>
</evidence>
<evidence type="ECO:0000313" key="3">
    <source>
        <dbReference type="EMBL" id="ODV89482.1"/>
    </source>
</evidence>
<evidence type="ECO:0000256" key="1">
    <source>
        <dbReference type="ARBA" id="ARBA00019406"/>
    </source>
</evidence>
<dbReference type="EMBL" id="KV453843">
    <property type="protein sequence ID" value="ODV89482.1"/>
    <property type="molecule type" value="Genomic_DNA"/>
</dbReference>
<dbReference type="SUPFAM" id="SSF47072">
    <property type="entry name" value="Cysteine alpha-hairpin motif"/>
    <property type="match status" value="1"/>
</dbReference>
<accession>A0A1E4TCI4</accession>
<feature type="disulfide bond" evidence="2">
    <location>
        <begin position="15"/>
        <end position="25"/>
    </location>
</feature>
<reference evidence="4" key="1">
    <citation type="submission" date="2016-02" db="EMBL/GenBank/DDBJ databases">
        <title>Comparative genomics of biotechnologically important yeasts.</title>
        <authorList>
            <consortium name="DOE Joint Genome Institute"/>
            <person name="Riley R."/>
            <person name="Haridas S."/>
            <person name="Wolfe K.H."/>
            <person name="Lopes M.R."/>
            <person name="Hittinger C.T."/>
            <person name="Goker M."/>
            <person name="Salamov A."/>
            <person name="Wisecaver J."/>
            <person name="Long T.M."/>
            <person name="Aerts A.L."/>
            <person name="Barry K."/>
            <person name="Choi C."/>
            <person name="Clum A."/>
            <person name="Coughlan A.Y."/>
            <person name="Deshpande S."/>
            <person name="Douglass A.P."/>
            <person name="Hanson S.J."/>
            <person name="Klenk H.-P."/>
            <person name="Labutti K."/>
            <person name="Lapidus A."/>
            <person name="Lindquist E."/>
            <person name="Lipzen A."/>
            <person name="Meier-Kolthoff J.P."/>
            <person name="Ohm R.A."/>
            <person name="Otillar R.P."/>
            <person name="Pangilinan J."/>
            <person name="Peng Y."/>
            <person name="Rokas A."/>
            <person name="Rosa C.A."/>
            <person name="Scheuner C."/>
            <person name="Sibirny A.A."/>
            <person name="Slot J.C."/>
            <person name="Stielow J.B."/>
            <person name="Sun H."/>
            <person name="Kurtzman C.P."/>
            <person name="Blackwell M."/>
            <person name="Jeffries T.W."/>
            <person name="Grigoriev I.V."/>
        </authorList>
    </citation>
    <scope>NUCLEOTIDE SEQUENCE [LARGE SCALE GENOMIC DNA]</scope>
    <source>
        <strain evidence="4">NRRL Y-17796</strain>
    </source>
</reference>
<feature type="disulfide bond" evidence="2">
    <location>
        <begin position="5"/>
        <end position="35"/>
    </location>
</feature>
<proteinExistence type="predicted"/>
<keyword evidence="4" id="KW-1185">Reference proteome</keyword>
<dbReference type="InterPro" id="IPR027179">
    <property type="entry name" value="CMC4"/>
</dbReference>
<name>A0A1E4TCI4_9ASCO</name>
<dbReference type="Gene3D" id="1.10.287.1130">
    <property type="entry name" value="CytochromE C oxidase copper chaperone"/>
    <property type="match status" value="1"/>
</dbReference>
<dbReference type="InterPro" id="IPR009069">
    <property type="entry name" value="Cys_alpha_HP_mot_SF"/>
</dbReference>
<gene>
    <name evidence="3" type="ORF">CANCADRAFT_32723</name>
</gene>
<dbReference type="Pfam" id="PF08991">
    <property type="entry name" value="CMC4"/>
    <property type="match status" value="1"/>
</dbReference>
<evidence type="ECO:0000256" key="2">
    <source>
        <dbReference type="PIRSR" id="PIRSR627179-50"/>
    </source>
</evidence>
<sequence length="72" mass="8001">MAHPCHSYACRIQDCITRTGKESYCLADIMALYECCTSFYEKNGASAETPSCPEPAILATRKKELQAKLHNS</sequence>
<protein>
    <recommendedName>
        <fullName evidence="1">Cx9C motif-containing protein 4, mitochondrial</fullName>
    </recommendedName>
</protein>
<keyword evidence="2" id="KW-1015">Disulfide bond</keyword>
<organism evidence="3 4">
    <name type="scientific">Tortispora caseinolytica NRRL Y-17796</name>
    <dbReference type="NCBI Taxonomy" id="767744"/>
    <lineage>
        <taxon>Eukaryota</taxon>
        <taxon>Fungi</taxon>
        <taxon>Dikarya</taxon>
        <taxon>Ascomycota</taxon>
        <taxon>Saccharomycotina</taxon>
        <taxon>Trigonopsidomycetes</taxon>
        <taxon>Trigonopsidales</taxon>
        <taxon>Trigonopsidaceae</taxon>
        <taxon>Tortispora</taxon>
    </lineage>
</organism>
<dbReference type="OrthoDB" id="13601at2759"/>